<protein>
    <submittedName>
        <fullName evidence="2">Uncharacterized protein</fullName>
    </submittedName>
</protein>
<organism evidence="2 3">
    <name type="scientific">Streblomastix strix</name>
    <dbReference type="NCBI Taxonomy" id="222440"/>
    <lineage>
        <taxon>Eukaryota</taxon>
        <taxon>Metamonada</taxon>
        <taxon>Preaxostyla</taxon>
        <taxon>Oxymonadida</taxon>
        <taxon>Streblomastigidae</taxon>
        <taxon>Streblomastix</taxon>
    </lineage>
</organism>
<reference evidence="2 3" key="1">
    <citation type="submission" date="2019-03" db="EMBL/GenBank/DDBJ databases">
        <title>Single cell metagenomics reveals metabolic interactions within the superorganism composed of flagellate Streblomastix strix and complex community of Bacteroidetes bacteria on its surface.</title>
        <authorList>
            <person name="Treitli S.C."/>
            <person name="Kolisko M."/>
            <person name="Husnik F."/>
            <person name="Keeling P."/>
            <person name="Hampl V."/>
        </authorList>
    </citation>
    <scope>NUCLEOTIDE SEQUENCE [LARGE SCALE GENOMIC DNA]</scope>
    <source>
        <strain evidence="2">ST1C</strain>
    </source>
</reference>
<dbReference type="PROSITE" id="PS50082">
    <property type="entry name" value="WD_REPEATS_2"/>
    <property type="match status" value="1"/>
</dbReference>
<dbReference type="PANTHER" id="PTHR44163:SF1">
    <property type="entry name" value="U3 SMALL NUCLEOLAR RNA-ASSOCIATED PROTEIN 4 HOMOLOG"/>
    <property type="match status" value="1"/>
</dbReference>
<evidence type="ECO:0000313" key="2">
    <source>
        <dbReference type="EMBL" id="KAA6324820.1"/>
    </source>
</evidence>
<dbReference type="InterPro" id="IPR036322">
    <property type="entry name" value="WD40_repeat_dom_sf"/>
</dbReference>
<name>A0A5J4QV94_9EUKA</name>
<dbReference type="InterPro" id="IPR015943">
    <property type="entry name" value="WD40/YVTN_repeat-like_dom_sf"/>
</dbReference>
<dbReference type="GO" id="GO:0032040">
    <property type="term" value="C:small-subunit processome"/>
    <property type="evidence" value="ECO:0007669"/>
    <property type="project" value="TreeGrafter"/>
</dbReference>
<proteinExistence type="predicted"/>
<dbReference type="InterPro" id="IPR001680">
    <property type="entry name" value="WD40_rpt"/>
</dbReference>
<gene>
    <name evidence="2" type="ORF">EZS28_054142</name>
</gene>
<dbReference type="GO" id="GO:0000462">
    <property type="term" value="P:maturation of SSU-rRNA from tricistronic rRNA transcript (SSU-rRNA, 5.8S rRNA, LSU-rRNA)"/>
    <property type="evidence" value="ECO:0007669"/>
    <property type="project" value="InterPro"/>
</dbReference>
<dbReference type="Pfam" id="PF00400">
    <property type="entry name" value="WD40"/>
    <property type="match status" value="1"/>
</dbReference>
<dbReference type="SUPFAM" id="SSF50978">
    <property type="entry name" value="WD40 repeat-like"/>
    <property type="match status" value="1"/>
</dbReference>
<feature type="repeat" description="WD" evidence="1">
    <location>
        <begin position="174"/>
        <end position="206"/>
    </location>
</feature>
<accession>A0A5J4QV94</accession>
<dbReference type="GO" id="GO:0034455">
    <property type="term" value="C:t-UTP complex"/>
    <property type="evidence" value="ECO:0007669"/>
    <property type="project" value="TreeGrafter"/>
</dbReference>
<dbReference type="EMBL" id="SNRW01044285">
    <property type="protein sequence ID" value="KAA6324820.1"/>
    <property type="molecule type" value="Genomic_DNA"/>
</dbReference>
<dbReference type="AlphaFoldDB" id="A0A5J4QV94"/>
<feature type="non-terminal residue" evidence="2">
    <location>
        <position position="1"/>
    </location>
</feature>
<dbReference type="InterPro" id="IPR046351">
    <property type="entry name" value="UTP4"/>
</dbReference>
<sequence>QIVRTFILNRPVQEIADVAIDSSGRFSAVADESGHISVYATSNQRISKPIFIIHTSNTHAIRSVRWIRRLLNENNILDKVNSTNNFPQDRLISSDLHGHIIEWDLISLKEKQILDLHSGPIWDMSVSNDSSIIAVATQEGRMHLLSTGERKVNFDDPLDFLSPIKAELNHIQTFPPQKGRILSVCFSSNNKLIFSAGIDGIIRGWN</sequence>
<evidence type="ECO:0000313" key="3">
    <source>
        <dbReference type="Proteomes" id="UP000324800"/>
    </source>
</evidence>
<evidence type="ECO:0000256" key="1">
    <source>
        <dbReference type="PROSITE-ProRule" id="PRU00221"/>
    </source>
</evidence>
<comment type="caution">
    <text evidence="2">The sequence shown here is derived from an EMBL/GenBank/DDBJ whole genome shotgun (WGS) entry which is preliminary data.</text>
</comment>
<dbReference type="PANTHER" id="PTHR44163">
    <property type="entry name" value="U3 SMALL NUCLEOLAR RNA-ASSOCIATED PROTEIN 4 HOMOLOG"/>
    <property type="match status" value="1"/>
</dbReference>
<dbReference type="SMART" id="SM00320">
    <property type="entry name" value="WD40"/>
    <property type="match status" value="4"/>
</dbReference>
<dbReference type="OrthoDB" id="1068471at2759"/>
<dbReference type="Proteomes" id="UP000324800">
    <property type="component" value="Unassembled WGS sequence"/>
</dbReference>
<dbReference type="GO" id="GO:0030686">
    <property type="term" value="C:90S preribosome"/>
    <property type="evidence" value="ECO:0007669"/>
    <property type="project" value="InterPro"/>
</dbReference>
<dbReference type="GO" id="GO:0003723">
    <property type="term" value="F:RNA binding"/>
    <property type="evidence" value="ECO:0007669"/>
    <property type="project" value="TreeGrafter"/>
</dbReference>
<dbReference type="Gene3D" id="2.130.10.10">
    <property type="entry name" value="YVTN repeat-like/Quinoprotein amine dehydrogenase"/>
    <property type="match status" value="1"/>
</dbReference>
<dbReference type="PROSITE" id="PS50294">
    <property type="entry name" value="WD_REPEATS_REGION"/>
    <property type="match status" value="1"/>
</dbReference>
<keyword evidence="1" id="KW-0853">WD repeat</keyword>